<proteinExistence type="predicted"/>
<sequence length="139" mass="15197">MFFFVALLSTLLPTRIPASQKIAFTVEVQNIRQLAGSVHIGVFKPCKDFPGSCTPTENQVVSANQKNIRVTFMVEPGDYAVAVFHDVNANGKLDKKAFGIPKEPYGFSNNFKPLFSGPSFADCRVNIGDTGKQISINLL</sequence>
<keyword evidence="2" id="KW-1185">Reference proteome</keyword>
<evidence type="ECO:0000313" key="2">
    <source>
        <dbReference type="Proteomes" id="UP001500936"/>
    </source>
</evidence>
<dbReference type="InterPro" id="IPR018673">
    <property type="entry name" value="DUF2141"/>
</dbReference>
<dbReference type="Pfam" id="PF09912">
    <property type="entry name" value="DUF2141"/>
    <property type="match status" value="1"/>
</dbReference>
<name>A0ABP8KJ92_9BACT</name>
<organism evidence="1 2">
    <name type="scientific">Nibrella viscosa</name>
    <dbReference type="NCBI Taxonomy" id="1084524"/>
    <lineage>
        <taxon>Bacteria</taxon>
        <taxon>Pseudomonadati</taxon>
        <taxon>Bacteroidota</taxon>
        <taxon>Cytophagia</taxon>
        <taxon>Cytophagales</taxon>
        <taxon>Spirosomataceae</taxon>
        <taxon>Nibrella</taxon>
    </lineage>
</organism>
<gene>
    <name evidence="1" type="ORF">GCM10023187_30150</name>
</gene>
<dbReference type="RefSeq" id="WP_345268546.1">
    <property type="nucleotide sequence ID" value="NZ_BAABHB010000005.1"/>
</dbReference>
<protein>
    <submittedName>
        <fullName evidence="1">DUF2141 domain-containing protein</fullName>
    </submittedName>
</protein>
<dbReference type="Proteomes" id="UP001500936">
    <property type="component" value="Unassembled WGS sequence"/>
</dbReference>
<evidence type="ECO:0000313" key="1">
    <source>
        <dbReference type="EMBL" id="GAA4408380.1"/>
    </source>
</evidence>
<accession>A0ABP8KJ92</accession>
<reference evidence="2" key="1">
    <citation type="journal article" date="2019" name="Int. J. Syst. Evol. Microbiol.">
        <title>The Global Catalogue of Microorganisms (GCM) 10K type strain sequencing project: providing services to taxonomists for standard genome sequencing and annotation.</title>
        <authorList>
            <consortium name="The Broad Institute Genomics Platform"/>
            <consortium name="The Broad Institute Genome Sequencing Center for Infectious Disease"/>
            <person name="Wu L."/>
            <person name="Ma J."/>
        </authorList>
    </citation>
    <scope>NUCLEOTIDE SEQUENCE [LARGE SCALE GENOMIC DNA]</scope>
    <source>
        <strain evidence="2">JCM 17925</strain>
    </source>
</reference>
<dbReference type="EMBL" id="BAABHB010000005">
    <property type="protein sequence ID" value="GAA4408380.1"/>
    <property type="molecule type" value="Genomic_DNA"/>
</dbReference>
<comment type="caution">
    <text evidence="1">The sequence shown here is derived from an EMBL/GenBank/DDBJ whole genome shotgun (WGS) entry which is preliminary data.</text>
</comment>